<feature type="compositionally biased region" description="Acidic residues" evidence="1">
    <location>
        <begin position="126"/>
        <end position="137"/>
    </location>
</feature>
<sequence length="147" mass="16990">MSPIPFEAPPGTAEWNHTITHDDYTKMLKGHSPRDMDDKVWINAKVLEAQSIATIHIYYGWKPREVMRLEIVAGEPNNTEAKEWATIVKIWWKKEFLGEEPMTEEEAKKSAINTCNNMLGCKIEHEDEDASETEESRDEDKKEKDKG</sequence>
<organism evidence="2 3">
    <name type="scientific">Ascochyta lentis</name>
    <dbReference type="NCBI Taxonomy" id="205686"/>
    <lineage>
        <taxon>Eukaryota</taxon>
        <taxon>Fungi</taxon>
        <taxon>Dikarya</taxon>
        <taxon>Ascomycota</taxon>
        <taxon>Pezizomycotina</taxon>
        <taxon>Dothideomycetes</taxon>
        <taxon>Pleosporomycetidae</taxon>
        <taxon>Pleosporales</taxon>
        <taxon>Pleosporineae</taxon>
        <taxon>Didymellaceae</taxon>
        <taxon>Ascochyta</taxon>
    </lineage>
</organism>
<dbReference type="Proteomes" id="UP000651452">
    <property type="component" value="Unassembled WGS sequence"/>
</dbReference>
<dbReference type="AlphaFoldDB" id="A0A8H7IYT0"/>
<reference evidence="2" key="2">
    <citation type="submission" date="2020-09" db="EMBL/GenBank/DDBJ databases">
        <title>Reference genome assembly for Australian Ascochyta lentis isolate Al4.</title>
        <authorList>
            <person name="Lee R.C."/>
            <person name="Farfan-Caceres L.M."/>
            <person name="Debler J.W."/>
            <person name="Williams A.H."/>
            <person name="Henares B.M."/>
        </authorList>
    </citation>
    <scope>NUCLEOTIDE SEQUENCE</scope>
    <source>
        <strain evidence="2">Al4</strain>
    </source>
</reference>
<name>A0A8H7IYT0_9PLEO</name>
<proteinExistence type="predicted"/>
<evidence type="ECO:0000313" key="2">
    <source>
        <dbReference type="EMBL" id="KAF9694804.1"/>
    </source>
</evidence>
<gene>
    <name evidence="2" type="ORF">EKO04_006957</name>
</gene>
<dbReference type="EMBL" id="RZGK01000012">
    <property type="protein sequence ID" value="KAF9694804.1"/>
    <property type="molecule type" value="Genomic_DNA"/>
</dbReference>
<reference evidence="2" key="1">
    <citation type="submission" date="2018-12" db="EMBL/GenBank/DDBJ databases">
        <authorList>
            <person name="Syme R.A."/>
            <person name="Farfan-Caceres L."/>
            <person name="Lichtenzveig J."/>
        </authorList>
    </citation>
    <scope>NUCLEOTIDE SEQUENCE</scope>
    <source>
        <strain evidence="2">Al4</strain>
    </source>
</reference>
<evidence type="ECO:0000256" key="1">
    <source>
        <dbReference type="SAM" id="MobiDB-lite"/>
    </source>
</evidence>
<evidence type="ECO:0000313" key="3">
    <source>
        <dbReference type="Proteomes" id="UP000651452"/>
    </source>
</evidence>
<feature type="region of interest" description="Disordered" evidence="1">
    <location>
        <begin position="123"/>
        <end position="147"/>
    </location>
</feature>
<accession>A0A8H7IYT0</accession>
<feature type="compositionally biased region" description="Basic and acidic residues" evidence="1">
    <location>
        <begin position="138"/>
        <end position="147"/>
    </location>
</feature>
<protein>
    <submittedName>
        <fullName evidence="2">Uncharacterized protein</fullName>
    </submittedName>
</protein>
<keyword evidence="3" id="KW-1185">Reference proteome</keyword>
<dbReference type="OrthoDB" id="4521980at2759"/>
<comment type="caution">
    <text evidence="2">The sequence shown here is derived from an EMBL/GenBank/DDBJ whole genome shotgun (WGS) entry which is preliminary data.</text>
</comment>